<dbReference type="InterPro" id="IPR032248">
    <property type="entry name" value="DUF4823"/>
</dbReference>
<organism evidence="2 3">
    <name type="scientific">Mangrovimicrobium sediminis</name>
    <dbReference type="NCBI Taxonomy" id="2562682"/>
    <lineage>
        <taxon>Bacteria</taxon>
        <taxon>Pseudomonadati</taxon>
        <taxon>Pseudomonadota</taxon>
        <taxon>Gammaproteobacteria</taxon>
        <taxon>Cellvibrionales</taxon>
        <taxon>Halieaceae</taxon>
        <taxon>Mangrovimicrobium</taxon>
    </lineage>
</organism>
<dbReference type="Proteomes" id="UP000298050">
    <property type="component" value="Unassembled WGS sequence"/>
</dbReference>
<evidence type="ECO:0000313" key="3">
    <source>
        <dbReference type="Proteomes" id="UP000298050"/>
    </source>
</evidence>
<dbReference type="RefSeq" id="WP_135446413.1">
    <property type="nucleotide sequence ID" value="NZ_SRLE01000016.1"/>
</dbReference>
<dbReference type="AlphaFoldDB" id="A0A4Z0LUY8"/>
<dbReference type="EMBL" id="SRLE01000016">
    <property type="protein sequence ID" value="TGD71090.1"/>
    <property type="molecule type" value="Genomic_DNA"/>
</dbReference>
<proteinExistence type="predicted"/>
<sequence length="172" mass="18367">MKRLFLIALASLAIAGCSSTYQHSDTVALSGKLDPSRGVLVAVPEDGKFEGDTYANSGQMTADAIRTAFAGNAVRADIATHCRGESCLSGIDTAKYGYLVTPSIQHWEERATEWSGKPDRITIQVVVFDTASGKQVSNSTYSGKSKWASFGGDHPQDLLPEPTAAYVTGLYK</sequence>
<evidence type="ECO:0000313" key="2">
    <source>
        <dbReference type="EMBL" id="TGD71090.1"/>
    </source>
</evidence>
<accession>A0A4Z0LUY8</accession>
<dbReference type="Pfam" id="PF16105">
    <property type="entry name" value="DUF4823"/>
    <property type="match status" value="1"/>
</dbReference>
<reference evidence="2 3" key="1">
    <citation type="submission" date="2019-04" db="EMBL/GenBank/DDBJ databases">
        <title>Taxonomy of novel Haliea sp. from mangrove soil of West Coast of India.</title>
        <authorList>
            <person name="Verma A."/>
            <person name="Kumar P."/>
            <person name="Krishnamurthi S."/>
        </authorList>
    </citation>
    <scope>NUCLEOTIDE SEQUENCE [LARGE SCALE GENOMIC DNA]</scope>
    <source>
        <strain evidence="2 3">SAOS-164</strain>
    </source>
</reference>
<feature type="signal peptide" evidence="1">
    <location>
        <begin position="1"/>
        <end position="23"/>
    </location>
</feature>
<gene>
    <name evidence="2" type="ORF">E4634_19800</name>
</gene>
<keyword evidence="3" id="KW-1185">Reference proteome</keyword>
<protein>
    <submittedName>
        <fullName evidence="2">DUF4823 domain-containing protein</fullName>
    </submittedName>
</protein>
<feature type="chain" id="PRO_5021448728" evidence="1">
    <location>
        <begin position="24"/>
        <end position="172"/>
    </location>
</feature>
<keyword evidence="1" id="KW-0732">Signal</keyword>
<dbReference type="OrthoDB" id="9811335at2"/>
<comment type="caution">
    <text evidence="2">The sequence shown here is derived from an EMBL/GenBank/DDBJ whole genome shotgun (WGS) entry which is preliminary data.</text>
</comment>
<evidence type="ECO:0000256" key="1">
    <source>
        <dbReference type="SAM" id="SignalP"/>
    </source>
</evidence>
<name>A0A4Z0LUY8_9GAMM</name>
<dbReference type="PROSITE" id="PS51257">
    <property type="entry name" value="PROKAR_LIPOPROTEIN"/>
    <property type="match status" value="1"/>
</dbReference>